<dbReference type="STRING" id="70667.A0A183T8H5"/>
<dbReference type="AlphaFoldDB" id="A0A183T8H5"/>
<proteinExistence type="predicted"/>
<gene>
    <name evidence="1" type="ORF">SSLN_LOCUS12773</name>
</gene>
<reference evidence="1 2" key="2">
    <citation type="submission" date="2018-11" db="EMBL/GenBank/DDBJ databases">
        <authorList>
            <consortium name="Pathogen Informatics"/>
        </authorList>
    </citation>
    <scope>NUCLEOTIDE SEQUENCE [LARGE SCALE GENOMIC DNA]</scope>
    <source>
        <strain evidence="1 2">NST_G2</strain>
    </source>
</reference>
<sequence length="57" mass="6203">MIFSLYEIFIVLVALGLAFGVVLAVGGLAYCQIRSIARNETAIENWIKTKARLTSSA</sequence>
<organism evidence="3">
    <name type="scientific">Schistocephalus solidus</name>
    <name type="common">Tapeworm</name>
    <dbReference type="NCBI Taxonomy" id="70667"/>
    <lineage>
        <taxon>Eukaryota</taxon>
        <taxon>Metazoa</taxon>
        <taxon>Spiralia</taxon>
        <taxon>Lophotrochozoa</taxon>
        <taxon>Platyhelminthes</taxon>
        <taxon>Cestoda</taxon>
        <taxon>Eucestoda</taxon>
        <taxon>Diphyllobothriidea</taxon>
        <taxon>Diphyllobothriidae</taxon>
        <taxon>Schistocephalus</taxon>
    </lineage>
</organism>
<evidence type="ECO:0000313" key="1">
    <source>
        <dbReference type="EMBL" id="VDL99158.1"/>
    </source>
</evidence>
<accession>A0A183T8H5</accession>
<dbReference type="WBParaSite" id="SSLN_0001326701-mRNA-1">
    <property type="protein sequence ID" value="SSLN_0001326701-mRNA-1"/>
    <property type="gene ID" value="SSLN_0001326701"/>
</dbReference>
<dbReference type="Proteomes" id="UP000275846">
    <property type="component" value="Unassembled WGS sequence"/>
</dbReference>
<protein>
    <submittedName>
        <fullName evidence="1 3">Uncharacterized protein</fullName>
    </submittedName>
</protein>
<reference evidence="3" key="1">
    <citation type="submission" date="2016-06" db="UniProtKB">
        <authorList>
            <consortium name="WormBaseParasite"/>
        </authorList>
    </citation>
    <scope>IDENTIFICATION</scope>
</reference>
<dbReference type="EMBL" id="UYSU01037530">
    <property type="protein sequence ID" value="VDL99158.1"/>
    <property type="molecule type" value="Genomic_DNA"/>
</dbReference>
<evidence type="ECO:0000313" key="3">
    <source>
        <dbReference type="WBParaSite" id="SSLN_0001326701-mRNA-1"/>
    </source>
</evidence>
<keyword evidence="2" id="KW-1185">Reference proteome</keyword>
<evidence type="ECO:0000313" key="2">
    <source>
        <dbReference type="Proteomes" id="UP000275846"/>
    </source>
</evidence>
<name>A0A183T8H5_SCHSO</name>